<dbReference type="AlphaFoldDB" id="A0A2K9AL50"/>
<evidence type="ECO:0000313" key="10">
    <source>
        <dbReference type="EMBL" id="AUD79664.1"/>
    </source>
</evidence>
<dbReference type="PRINTS" id="PR01506">
    <property type="entry name" value="TATBPROTEIN"/>
</dbReference>
<name>A0A2K9AL50_9GAMM</name>
<evidence type="ECO:0000256" key="4">
    <source>
        <dbReference type="ARBA" id="ARBA00022692"/>
    </source>
</evidence>
<keyword evidence="4 9" id="KW-0812">Transmembrane</keyword>
<dbReference type="RefSeq" id="WP_106647463.1">
    <property type="nucleotide sequence ID" value="NZ_BMGO01000001.1"/>
</dbReference>
<evidence type="ECO:0000256" key="9">
    <source>
        <dbReference type="HAMAP-Rule" id="MF_00237"/>
    </source>
</evidence>
<protein>
    <recommendedName>
        <fullName evidence="9">Sec-independent protein translocase protein TatB</fullName>
    </recommendedName>
</protein>
<dbReference type="EMBL" id="CP025120">
    <property type="protein sequence ID" value="AUD79664.1"/>
    <property type="molecule type" value="Genomic_DNA"/>
</dbReference>
<keyword evidence="3 9" id="KW-1003">Cell membrane</keyword>
<dbReference type="PANTHER" id="PTHR33162">
    <property type="entry name" value="SEC-INDEPENDENT PROTEIN TRANSLOCASE PROTEIN TATA, CHLOROPLASTIC"/>
    <property type="match status" value="1"/>
</dbReference>
<reference evidence="10 11" key="1">
    <citation type="submission" date="2017-12" db="EMBL/GenBank/DDBJ databases">
        <title>Kangiella profundi FT102 completed genome.</title>
        <authorList>
            <person name="Xu J."/>
            <person name="Wang J."/>
            <person name="Lu Y."/>
        </authorList>
    </citation>
    <scope>NUCLEOTIDE SEQUENCE [LARGE SCALE GENOMIC DNA]</scope>
    <source>
        <strain evidence="10 11">FT102</strain>
    </source>
</reference>
<dbReference type="Proteomes" id="UP000232693">
    <property type="component" value="Chromosome"/>
</dbReference>
<evidence type="ECO:0000256" key="3">
    <source>
        <dbReference type="ARBA" id="ARBA00022475"/>
    </source>
</evidence>
<evidence type="ECO:0000256" key="5">
    <source>
        <dbReference type="ARBA" id="ARBA00022927"/>
    </source>
</evidence>
<keyword evidence="5 9" id="KW-0653">Protein transport</keyword>
<keyword evidence="2 9" id="KW-0813">Transport</keyword>
<dbReference type="PANTHER" id="PTHR33162:SF1">
    <property type="entry name" value="SEC-INDEPENDENT PROTEIN TRANSLOCASE PROTEIN TATA, CHLOROPLASTIC"/>
    <property type="match status" value="1"/>
</dbReference>
<dbReference type="GO" id="GO:0033281">
    <property type="term" value="C:TAT protein transport complex"/>
    <property type="evidence" value="ECO:0007669"/>
    <property type="project" value="UniProtKB-UniRule"/>
</dbReference>
<dbReference type="OrthoDB" id="9816005at2"/>
<keyword evidence="6 9" id="KW-1133">Transmembrane helix</keyword>
<dbReference type="KEGG" id="kpd:CW740_10575"/>
<keyword evidence="7 9" id="KW-0811">Translocation</keyword>
<comment type="similarity">
    <text evidence="9">Belongs to the TatB family.</text>
</comment>
<gene>
    <name evidence="9 10" type="primary">tatB</name>
    <name evidence="10" type="ORF">CW740_10575</name>
</gene>
<evidence type="ECO:0000256" key="6">
    <source>
        <dbReference type="ARBA" id="ARBA00022989"/>
    </source>
</evidence>
<dbReference type="Gene3D" id="1.20.5.3310">
    <property type="match status" value="1"/>
</dbReference>
<dbReference type="NCBIfam" id="TIGR01410">
    <property type="entry name" value="tatB"/>
    <property type="match status" value="1"/>
</dbReference>
<keyword evidence="11" id="KW-1185">Reference proteome</keyword>
<dbReference type="GO" id="GO:0008320">
    <property type="term" value="F:protein transmembrane transporter activity"/>
    <property type="evidence" value="ECO:0007669"/>
    <property type="project" value="UniProtKB-UniRule"/>
</dbReference>
<evidence type="ECO:0000256" key="2">
    <source>
        <dbReference type="ARBA" id="ARBA00022448"/>
    </source>
</evidence>
<evidence type="ECO:0000256" key="7">
    <source>
        <dbReference type="ARBA" id="ARBA00023010"/>
    </source>
</evidence>
<comment type="subunit">
    <text evidence="9">The Tat system comprises two distinct complexes: a TatABC complex, containing multiple copies of TatA, TatB and TatC subunits, and a separate TatA complex, containing only TatA subunits. Substrates initially bind to the TatABC complex, which probably triggers association of the separate TatA complex to form the active translocon.</text>
</comment>
<proteinExistence type="inferred from homology"/>
<evidence type="ECO:0000313" key="11">
    <source>
        <dbReference type="Proteomes" id="UP000232693"/>
    </source>
</evidence>
<dbReference type="InterPro" id="IPR003369">
    <property type="entry name" value="TatA/B/E"/>
</dbReference>
<comment type="function">
    <text evidence="9">Part of the twin-arginine translocation (Tat) system that transports large folded proteins containing a characteristic twin-arginine motif in their signal peptide across membranes. Together with TatC, TatB is part of a receptor directly interacting with Tat signal peptides. TatB may form an oligomeric binding site that transiently accommodates folded Tat precursor proteins before their translocation.</text>
</comment>
<keyword evidence="8 9" id="KW-0472">Membrane</keyword>
<accession>A0A2K9AL50</accession>
<sequence>MPFDIGFFELLLIVVIALVVLGPERLPKAMHTVGRWIGKAKRGFSQFNQQVTRELELEEMKKRIAEHEKMIMEQAESDEELKRLREEAQATIAKAEQALKQSEQALANEQQKLKSSTANPDKSS</sequence>
<dbReference type="InterPro" id="IPR018448">
    <property type="entry name" value="TatB"/>
</dbReference>
<dbReference type="Pfam" id="PF02416">
    <property type="entry name" value="TatA_B_E"/>
    <property type="match status" value="1"/>
</dbReference>
<dbReference type="GO" id="GO:0043953">
    <property type="term" value="P:protein transport by the Tat complex"/>
    <property type="evidence" value="ECO:0007669"/>
    <property type="project" value="UniProtKB-UniRule"/>
</dbReference>
<dbReference type="HAMAP" id="MF_00237">
    <property type="entry name" value="TatB"/>
    <property type="match status" value="1"/>
</dbReference>
<evidence type="ECO:0000256" key="1">
    <source>
        <dbReference type="ARBA" id="ARBA00004167"/>
    </source>
</evidence>
<comment type="subcellular location">
    <subcellularLocation>
        <location evidence="9">Cell membrane</location>
        <topology evidence="9">Single-pass membrane protein</topology>
    </subcellularLocation>
    <subcellularLocation>
        <location evidence="1">Membrane</location>
        <topology evidence="1">Single-pass membrane protein</topology>
    </subcellularLocation>
</comment>
<evidence type="ECO:0000256" key="8">
    <source>
        <dbReference type="ARBA" id="ARBA00023136"/>
    </source>
</evidence>
<organism evidence="10 11">
    <name type="scientific">Kangiella profundi</name>
    <dbReference type="NCBI Taxonomy" id="1561924"/>
    <lineage>
        <taxon>Bacteria</taxon>
        <taxon>Pseudomonadati</taxon>
        <taxon>Pseudomonadota</taxon>
        <taxon>Gammaproteobacteria</taxon>
        <taxon>Kangiellales</taxon>
        <taxon>Kangiellaceae</taxon>
        <taxon>Kangiella</taxon>
    </lineage>
</organism>